<dbReference type="InterPro" id="IPR003594">
    <property type="entry name" value="HATPase_dom"/>
</dbReference>
<keyword evidence="11" id="KW-1185">Reference proteome</keyword>
<dbReference type="PANTHER" id="PTHR43047:SF9">
    <property type="entry name" value="HISTIDINE KINASE"/>
    <property type="match status" value="1"/>
</dbReference>
<evidence type="ECO:0000256" key="3">
    <source>
        <dbReference type="ARBA" id="ARBA00022553"/>
    </source>
</evidence>
<accession>A0ABW4N9U2</accession>
<organism evidence="10 11">
    <name type="scientific">Sphingomonas floccifaciens</name>
    <dbReference type="NCBI Taxonomy" id="1844115"/>
    <lineage>
        <taxon>Bacteria</taxon>
        <taxon>Pseudomonadati</taxon>
        <taxon>Pseudomonadota</taxon>
        <taxon>Alphaproteobacteria</taxon>
        <taxon>Sphingomonadales</taxon>
        <taxon>Sphingomonadaceae</taxon>
        <taxon>Sphingomonas</taxon>
    </lineage>
</organism>
<dbReference type="SUPFAM" id="SSF47384">
    <property type="entry name" value="Homodimeric domain of signal transducing histidine kinase"/>
    <property type="match status" value="1"/>
</dbReference>
<dbReference type="PANTHER" id="PTHR43047">
    <property type="entry name" value="TWO-COMPONENT HISTIDINE PROTEIN KINASE"/>
    <property type="match status" value="1"/>
</dbReference>
<protein>
    <recommendedName>
        <fullName evidence="2">histidine kinase</fullName>
        <ecNumber evidence="2">2.7.13.3</ecNumber>
    </recommendedName>
</protein>
<evidence type="ECO:0000259" key="9">
    <source>
        <dbReference type="PROSITE" id="PS50110"/>
    </source>
</evidence>
<dbReference type="Pfam" id="PF12860">
    <property type="entry name" value="PAS_7"/>
    <property type="match status" value="2"/>
</dbReference>
<gene>
    <name evidence="10" type="ORF">ACFSC3_02770</name>
</gene>
<dbReference type="CDD" id="cd00156">
    <property type="entry name" value="REC"/>
    <property type="match status" value="1"/>
</dbReference>
<comment type="caution">
    <text evidence="10">The sequence shown here is derived from an EMBL/GenBank/DDBJ whole genome shotgun (WGS) entry which is preliminary data.</text>
</comment>
<dbReference type="Gene3D" id="3.40.50.2300">
    <property type="match status" value="1"/>
</dbReference>
<dbReference type="SUPFAM" id="SSF52172">
    <property type="entry name" value="CheY-like"/>
    <property type="match status" value="1"/>
</dbReference>
<evidence type="ECO:0000256" key="5">
    <source>
        <dbReference type="ARBA" id="ARBA00022777"/>
    </source>
</evidence>
<evidence type="ECO:0000256" key="7">
    <source>
        <dbReference type="SAM" id="Coils"/>
    </source>
</evidence>
<keyword evidence="7" id="KW-0175">Coiled coil</keyword>
<dbReference type="InterPro" id="IPR036890">
    <property type="entry name" value="HATPase_C_sf"/>
</dbReference>
<dbReference type="CDD" id="cd00082">
    <property type="entry name" value="HisKA"/>
    <property type="match status" value="1"/>
</dbReference>
<dbReference type="PROSITE" id="PS50109">
    <property type="entry name" value="HIS_KIN"/>
    <property type="match status" value="1"/>
</dbReference>
<dbReference type="EMBL" id="JBHUFC010000001">
    <property type="protein sequence ID" value="MFD1786488.1"/>
    <property type="molecule type" value="Genomic_DNA"/>
</dbReference>
<dbReference type="InterPro" id="IPR005467">
    <property type="entry name" value="His_kinase_dom"/>
</dbReference>
<evidence type="ECO:0000313" key="11">
    <source>
        <dbReference type="Proteomes" id="UP001597283"/>
    </source>
</evidence>
<feature type="modified residue" description="4-aspartylphosphate" evidence="6">
    <location>
        <position position="672"/>
    </location>
</feature>
<dbReference type="SMART" id="SM00387">
    <property type="entry name" value="HATPase_c"/>
    <property type="match status" value="1"/>
</dbReference>
<comment type="catalytic activity">
    <reaction evidence="1">
        <text>ATP + protein L-histidine = ADP + protein N-phospho-L-histidine.</text>
        <dbReference type="EC" id="2.7.13.3"/>
    </reaction>
</comment>
<dbReference type="InterPro" id="IPR035965">
    <property type="entry name" value="PAS-like_dom_sf"/>
</dbReference>
<dbReference type="Pfam" id="PF02518">
    <property type="entry name" value="HATPase_c"/>
    <property type="match status" value="1"/>
</dbReference>
<proteinExistence type="predicted"/>
<dbReference type="InterPro" id="IPR001789">
    <property type="entry name" value="Sig_transdc_resp-reg_receiver"/>
</dbReference>
<dbReference type="SMART" id="SM00448">
    <property type="entry name" value="REC"/>
    <property type="match status" value="1"/>
</dbReference>
<dbReference type="InterPro" id="IPR004358">
    <property type="entry name" value="Sig_transdc_His_kin-like_C"/>
</dbReference>
<dbReference type="Pfam" id="PF00072">
    <property type="entry name" value="Response_reg"/>
    <property type="match status" value="1"/>
</dbReference>
<dbReference type="InterPro" id="IPR003661">
    <property type="entry name" value="HisK_dim/P_dom"/>
</dbReference>
<feature type="domain" description="Response regulatory" evidence="9">
    <location>
        <begin position="621"/>
        <end position="738"/>
    </location>
</feature>
<keyword evidence="4" id="KW-0808">Transferase</keyword>
<keyword evidence="3 6" id="KW-0597">Phosphoprotein</keyword>
<dbReference type="SUPFAM" id="SSF55874">
    <property type="entry name" value="ATPase domain of HSP90 chaperone/DNA topoisomerase II/histidine kinase"/>
    <property type="match status" value="1"/>
</dbReference>
<dbReference type="Pfam" id="PF00512">
    <property type="entry name" value="HisKA"/>
    <property type="match status" value="1"/>
</dbReference>
<dbReference type="GO" id="GO:0016301">
    <property type="term" value="F:kinase activity"/>
    <property type="evidence" value="ECO:0007669"/>
    <property type="project" value="UniProtKB-KW"/>
</dbReference>
<dbReference type="RefSeq" id="WP_380938478.1">
    <property type="nucleotide sequence ID" value="NZ_JBHUFC010000001.1"/>
</dbReference>
<evidence type="ECO:0000256" key="4">
    <source>
        <dbReference type="ARBA" id="ARBA00022679"/>
    </source>
</evidence>
<evidence type="ECO:0000256" key="1">
    <source>
        <dbReference type="ARBA" id="ARBA00000085"/>
    </source>
</evidence>
<dbReference type="Gene3D" id="3.30.565.10">
    <property type="entry name" value="Histidine kinase-like ATPase, C-terminal domain"/>
    <property type="match status" value="1"/>
</dbReference>
<feature type="coiled-coil region" evidence="7">
    <location>
        <begin position="4"/>
        <end position="31"/>
    </location>
</feature>
<dbReference type="InterPro" id="IPR011006">
    <property type="entry name" value="CheY-like_superfamily"/>
</dbReference>
<evidence type="ECO:0000259" key="8">
    <source>
        <dbReference type="PROSITE" id="PS50109"/>
    </source>
</evidence>
<name>A0ABW4N9U2_9SPHN</name>
<reference evidence="11" key="1">
    <citation type="journal article" date="2019" name="Int. J. Syst. Evol. Microbiol.">
        <title>The Global Catalogue of Microorganisms (GCM) 10K type strain sequencing project: providing services to taxonomists for standard genome sequencing and annotation.</title>
        <authorList>
            <consortium name="The Broad Institute Genomics Platform"/>
            <consortium name="The Broad Institute Genome Sequencing Center for Infectious Disease"/>
            <person name="Wu L."/>
            <person name="Ma J."/>
        </authorList>
    </citation>
    <scope>NUCLEOTIDE SEQUENCE [LARGE SCALE GENOMIC DNA]</scope>
    <source>
        <strain evidence="11">Q85</strain>
    </source>
</reference>
<dbReference type="Proteomes" id="UP001597283">
    <property type="component" value="Unassembled WGS sequence"/>
</dbReference>
<evidence type="ECO:0000256" key="2">
    <source>
        <dbReference type="ARBA" id="ARBA00012438"/>
    </source>
</evidence>
<dbReference type="PRINTS" id="PR00344">
    <property type="entry name" value="BCTRLSENSOR"/>
</dbReference>
<keyword evidence="5 10" id="KW-0418">Kinase</keyword>
<sequence>MTNRTDEAATIAALEARIAKLERINVSLMDRVERSTDLQGNAFSVFETAIALESKVRERTADLERALDDLAASNAALAHARDAADAARRRLGDAIEALDEGFAIFDADDRLVLCNRTYLSLWPTIADRIQPGVAFDEIAGAICEVGSTLGPLVSPARWVSERIGRHQVADGGQVILLADGRWIQVNEQRTSEGGIVGVYTDITDIKAEDARERARELAERAVVLQGTLDAMPQGVCVFAPDRSLVAWNDPLLTLLDLPPQRARHRIFDHTALLEWCKAKLPRADAANTLGWIDTTGADPADRAEVVAVRRLSDGRSIEIRRQPMGDGGMVMSFDDVTERLRTADALEQRVAARTRQLELEVRERHAAELAMRAAKTAAEQANLSKTRFLAAASHDLLQPLNAARLFVSALAGRRLAASNRKIVDQAASALDSIEGLLEALLEISKLDAGAITPELGDIALDEMFAALRAEFAVVAAERGLMLNVLPTQLWVHSDRRLLRRVLQNFLSNAVRYTQHGSITMSARHDGRSVAITVADTGPGIDPAHHAEIFEEFRRLDTGASQGIGLGLAIVQRASRMLGHPITLSSALGAGATFSIEAPLAASGILRLPATATPTRGIGVSTVLVLDNEESILAGMQAMLGGWGVRVRTAASLDDARAIVRRSRLRPDVILADYHLGSETLGDVAVATLRADIGAEIPAAIITADRMPDLRERLIASGLHVLQKPVKPAQLRALLASVR</sequence>
<dbReference type="PROSITE" id="PS50110">
    <property type="entry name" value="RESPONSE_REGULATORY"/>
    <property type="match status" value="1"/>
</dbReference>
<dbReference type="SMART" id="SM00388">
    <property type="entry name" value="HisKA"/>
    <property type="match status" value="1"/>
</dbReference>
<dbReference type="InterPro" id="IPR036097">
    <property type="entry name" value="HisK_dim/P_sf"/>
</dbReference>
<dbReference type="SUPFAM" id="SSF55785">
    <property type="entry name" value="PYP-like sensor domain (PAS domain)"/>
    <property type="match status" value="2"/>
</dbReference>
<dbReference type="Gene3D" id="1.10.287.130">
    <property type="match status" value="1"/>
</dbReference>
<dbReference type="Gene3D" id="3.30.450.20">
    <property type="entry name" value="PAS domain"/>
    <property type="match status" value="2"/>
</dbReference>
<dbReference type="NCBIfam" id="NF041832">
    <property type="entry name" value="near_NosP_CTERM"/>
    <property type="match status" value="1"/>
</dbReference>
<feature type="domain" description="Histidine kinase" evidence="8">
    <location>
        <begin position="391"/>
        <end position="601"/>
    </location>
</feature>
<evidence type="ECO:0000256" key="6">
    <source>
        <dbReference type="PROSITE-ProRule" id="PRU00169"/>
    </source>
</evidence>
<evidence type="ECO:0000313" key="10">
    <source>
        <dbReference type="EMBL" id="MFD1786488.1"/>
    </source>
</evidence>
<dbReference type="EC" id="2.7.13.3" evidence="2"/>